<evidence type="ECO:0000256" key="6">
    <source>
        <dbReference type="ARBA" id="ARBA00022989"/>
    </source>
</evidence>
<name>A0A1M7DAI1_9FIRM</name>
<protein>
    <submittedName>
        <fullName evidence="13">YidC/Oxa1 family membrane protein insertase</fullName>
    </submittedName>
</protein>
<dbReference type="PANTHER" id="PTHR12428">
    <property type="entry name" value="OXA1"/>
    <property type="match status" value="1"/>
</dbReference>
<dbReference type="STRING" id="1121322.SAMN02745136_05648"/>
<evidence type="ECO:0000256" key="2">
    <source>
        <dbReference type="ARBA" id="ARBA00022448"/>
    </source>
</evidence>
<dbReference type="GO" id="GO:0005886">
    <property type="term" value="C:plasma membrane"/>
    <property type="evidence" value="ECO:0007669"/>
    <property type="project" value="UniProtKB-SubCell"/>
</dbReference>
<evidence type="ECO:0000256" key="9">
    <source>
        <dbReference type="RuleBase" id="RU003945"/>
    </source>
</evidence>
<evidence type="ECO:0000256" key="8">
    <source>
        <dbReference type="ARBA" id="ARBA00023186"/>
    </source>
</evidence>
<evidence type="ECO:0000256" key="1">
    <source>
        <dbReference type="ARBA" id="ARBA00004651"/>
    </source>
</evidence>
<proteinExistence type="inferred from homology"/>
<comment type="subcellular location">
    <subcellularLocation>
        <location evidence="1">Cell membrane</location>
        <topology evidence="1">Multi-pass membrane protein</topology>
    </subcellularLocation>
    <subcellularLocation>
        <location evidence="9">Membrane</location>
        <topology evidence="9">Multi-pass membrane protein</topology>
    </subcellularLocation>
</comment>
<dbReference type="InterPro" id="IPR028055">
    <property type="entry name" value="YidC/Oxa/ALB_C"/>
</dbReference>
<dbReference type="InterPro" id="IPR001708">
    <property type="entry name" value="YidC/ALB3/OXA1/COX18"/>
</dbReference>
<feature type="transmembrane region" description="Helical" evidence="11">
    <location>
        <begin position="238"/>
        <end position="256"/>
    </location>
</feature>
<comment type="similarity">
    <text evidence="9">Belongs to the OXA1/ALB3/YidC family.</text>
</comment>
<dbReference type="GO" id="GO:0015031">
    <property type="term" value="P:protein transport"/>
    <property type="evidence" value="ECO:0007669"/>
    <property type="project" value="UniProtKB-KW"/>
</dbReference>
<sequence length="424" mass="46640">MFEAVLTRSGGILGPIATLLGMILNGIYEFLGLFGIHNVALVIILFTFIVRGLMTPLTIKQQKFSKLSAKMNPELTAITAKYKGKKDEASMRKQQAETQAVYMKYGANPTSGCLPLLIQLPIMFALYQVIYHIPAYVHDINIWYKNIGEAILNNGNYLDIMTEFAKTSQVNIKGFSEVANGGLSLNHTIDILAKFSSDNWNELITKFPALEAIIKTNSARIIDVNSIFNTINILNRPGLSFPGIIIPFLAAGLQFIQTKQMMAANPTPIDKDNPMSASMGMMNNVMPIMSGVFCFTFPVGIGIYWIAGSLFAIIQQFVINRILAKIDIDDMIKRNVEKANKKKAKLGLDPNATMEDLAKTQTKSISSRVQAPEKTSSTANYANAVKKNYGDSNSGKSDNNYKPGSISANANLLKSRNKDNKGDK</sequence>
<evidence type="ECO:0000256" key="11">
    <source>
        <dbReference type="SAM" id="Phobius"/>
    </source>
</evidence>
<dbReference type="RefSeq" id="WP_073280520.1">
    <property type="nucleotide sequence ID" value="NZ_FRAC01000052.1"/>
</dbReference>
<dbReference type="OrthoDB" id="9780552at2"/>
<evidence type="ECO:0000259" key="12">
    <source>
        <dbReference type="Pfam" id="PF02096"/>
    </source>
</evidence>
<keyword evidence="6 11" id="KW-1133">Transmembrane helix</keyword>
<keyword evidence="4 9" id="KW-0812">Transmembrane</keyword>
<keyword evidence="3" id="KW-1003">Cell membrane</keyword>
<feature type="region of interest" description="Disordered" evidence="10">
    <location>
        <begin position="360"/>
        <end position="424"/>
    </location>
</feature>
<keyword evidence="5" id="KW-0653">Protein transport</keyword>
<organism evidence="13 14">
    <name type="scientific">Anaerocolumna jejuensis DSM 15929</name>
    <dbReference type="NCBI Taxonomy" id="1121322"/>
    <lineage>
        <taxon>Bacteria</taxon>
        <taxon>Bacillati</taxon>
        <taxon>Bacillota</taxon>
        <taxon>Clostridia</taxon>
        <taxon>Lachnospirales</taxon>
        <taxon>Lachnospiraceae</taxon>
        <taxon>Anaerocolumna</taxon>
    </lineage>
</organism>
<evidence type="ECO:0000256" key="7">
    <source>
        <dbReference type="ARBA" id="ARBA00023136"/>
    </source>
</evidence>
<dbReference type="CDD" id="cd20070">
    <property type="entry name" value="5TM_YidC_Alb3"/>
    <property type="match status" value="1"/>
</dbReference>
<gene>
    <name evidence="13" type="ORF">SAMN02745136_05648</name>
</gene>
<feature type="transmembrane region" description="Helical" evidence="11">
    <location>
        <begin position="288"/>
        <end position="314"/>
    </location>
</feature>
<dbReference type="AlphaFoldDB" id="A0A1M7DAI1"/>
<dbReference type="InterPro" id="IPR047196">
    <property type="entry name" value="YidC_ALB_C"/>
</dbReference>
<keyword evidence="14" id="KW-1185">Reference proteome</keyword>
<dbReference type="Proteomes" id="UP000184386">
    <property type="component" value="Unassembled WGS sequence"/>
</dbReference>
<evidence type="ECO:0000256" key="5">
    <source>
        <dbReference type="ARBA" id="ARBA00022927"/>
    </source>
</evidence>
<feature type="compositionally biased region" description="Polar residues" evidence="10">
    <location>
        <begin position="360"/>
        <end position="381"/>
    </location>
</feature>
<accession>A0A1M7DAI1</accession>
<dbReference type="GO" id="GO:0051205">
    <property type="term" value="P:protein insertion into membrane"/>
    <property type="evidence" value="ECO:0007669"/>
    <property type="project" value="TreeGrafter"/>
</dbReference>
<feature type="transmembrane region" description="Helical" evidence="11">
    <location>
        <begin position="12"/>
        <end position="28"/>
    </location>
</feature>
<feature type="compositionally biased region" description="Polar residues" evidence="10">
    <location>
        <begin position="390"/>
        <end position="414"/>
    </location>
</feature>
<dbReference type="NCBIfam" id="TIGR03592">
    <property type="entry name" value="yidC_oxa1_cterm"/>
    <property type="match status" value="1"/>
</dbReference>
<dbReference type="Pfam" id="PF02096">
    <property type="entry name" value="60KD_IMP"/>
    <property type="match status" value="1"/>
</dbReference>
<evidence type="ECO:0000256" key="3">
    <source>
        <dbReference type="ARBA" id="ARBA00022475"/>
    </source>
</evidence>
<evidence type="ECO:0000313" key="13">
    <source>
        <dbReference type="EMBL" id="SHL76512.1"/>
    </source>
</evidence>
<feature type="domain" description="Membrane insertase YidC/Oxa/ALB C-terminal" evidence="12">
    <location>
        <begin position="40"/>
        <end position="321"/>
    </location>
</feature>
<reference evidence="13 14" key="1">
    <citation type="submission" date="2016-11" db="EMBL/GenBank/DDBJ databases">
        <authorList>
            <person name="Jaros S."/>
            <person name="Januszkiewicz K."/>
            <person name="Wedrychowicz H."/>
        </authorList>
    </citation>
    <scope>NUCLEOTIDE SEQUENCE [LARGE SCALE GENOMIC DNA]</scope>
    <source>
        <strain evidence="13 14">DSM 15929</strain>
    </source>
</reference>
<evidence type="ECO:0000256" key="10">
    <source>
        <dbReference type="SAM" id="MobiDB-lite"/>
    </source>
</evidence>
<keyword evidence="7 11" id="KW-0472">Membrane</keyword>
<evidence type="ECO:0000313" key="14">
    <source>
        <dbReference type="Proteomes" id="UP000184386"/>
    </source>
</evidence>
<dbReference type="EMBL" id="FRAC01000052">
    <property type="protein sequence ID" value="SHL76512.1"/>
    <property type="molecule type" value="Genomic_DNA"/>
</dbReference>
<feature type="transmembrane region" description="Helical" evidence="11">
    <location>
        <begin position="34"/>
        <end position="54"/>
    </location>
</feature>
<keyword evidence="8" id="KW-0143">Chaperone</keyword>
<evidence type="ECO:0000256" key="4">
    <source>
        <dbReference type="ARBA" id="ARBA00022692"/>
    </source>
</evidence>
<keyword evidence="2" id="KW-0813">Transport</keyword>
<dbReference type="GO" id="GO:0032977">
    <property type="term" value="F:membrane insertase activity"/>
    <property type="evidence" value="ECO:0007669"/>
    <property type="project" value="InterPro"/>
</dbReference>
<dbReference type="PANTHER" id="PTHR12428:SF65">
    <property type="entry name" value="CYTOCHROME C OXIDASE ASSEMBLY PROTEIN COX18, MITOCHONDRIAL"/>
    <property type="match status" value="1"/>
</dbReference>